<sequence>MVIFEIVLVGGAVVGGLAYRKKRKQRKGRKKLFEDEEDQAREFDDGLSDVDGERVEGVQSTVRSDWERERDAKDRARQDEKGGSDVIHSAKESSSYTWRDFSGKMNDERERTGLQEDAIDNLIDLSENRKESSTSRTYGRTSPPVYVSQHDLMTSSLTYGTKQDPEISLLD</sequence>
<protein>
    <submittedName>
        <fullName evidence="2">Uncharacterized protein</fullName>
    </submittedName>
</protein>
<dbReference type="AlphaFoldDB" id="A0A7S1XDD7"/>
<evidence type="ECO:0000313" key="2">
    <source>
        <dbReference type="EMBL" id="CAD9230990.1"/>
    </source>
</evidence>
<feature type="region of interest" description="Disordered" evidence="1">
    <location>
        <begin position="27"/>
        <end position="146"/>
    </location>
</feature>
<accession>A0A7S1XDD7</accession>
<dbReference type="EMBL" id="HBGH01005661">
    <property type="protein sequence ID" value="CAD9230990.1"/>
    <property type="molecule type" value="Transcribed_RNA"/>
</dbReference>
<evidence type="ECO:0000256" key="1">
    <source>
        <dbReference type="SAM" id="MobiDB-lite"/>
    </source>
</evidence>
<name>A0A7S1XDD7_9RHOD</name>
<gene>
    <name evidence="2" type="ORF">CCAE0312_LOCUS3044</name>
</gene>
<feature type="compositionally biased region" description="Acidic residues" evidence="1">
    <location>
        <begin position="34"/>
        <end position="50"/>
    </location>
</feature>
<feature type="compositionally biased region" description="Basic and acidic residues" evidence="1">
    <location>
        <begin position="64"/>
        <end position="91"/>
    </location>
</feature>
<proteinExistence type="predicted"/>
<organism evidence="2">
    <name type="scientific">Compsopogon caeruleus</name>
    <dbReference type="NCBI Taxonomy" id="31354"/>
    <lineage>
        <taxon>Eukaryota</taxon>
        <taxon>Rhodophyta</taxon>
        <taxon>Compsopogonophyceae</taxon>
        <taxon>Compsopogonales</taxon>
        <taxon>Compsopogonaceae</taxon>
        <taxon>Compsopogon</taxon>
    </lineage>
</organism>
<feature type="compositionally biased region" description="Basic and acidic residues" evidence="1">
    <location>
        <begin position="101"/>
        <end position="114"/>
    </location>
</feature>
<reference evidence="2" key="1">
    <citation type="submission" date="2021-01" db="EMBL/GenBank/DDBJ databases">
        <authorList>
            <person name="Corre E."/>
            <person name="Pelletier E."/>
            <person name="Niang G."/>
            <person name="Scheremetjew M."/>
            <person name="Finn R."/>
            <person name="Kale V."/>
            <person name="Holt S."/>
            <person name="Cochrane G."/>
            <person name="Meng A."/>
            <person name="Brown T."/>
            <person name="Cohen L."/>
        </authorList>
    </citation>
    <scope>NUCLEOTIDE SEQUENCE</scope>
    <source>
        <strain evidence="2">SAG 36.94</strain>
    </source>
</reference>